<feature type="domain" description="Rieske" evidence="8">
    <location>
        <begin position="127"/>
        <end position="219"/>
    </location>
</feature>
<evidence type="ECO:0000256" key="3">
    <source>
        <dbReference type="ARBA" id="ARBA00023004"/>
    </source>
</evidence>
<dbReference type="EMBL" id="CAUYUJ010016098">
    <property type="protein sequence ID" value="CAK0861836.1"/>
    <property type="molecule type" value="Genomic_DNA"/>
</dbReference>
<keyword evidence="1" id="KW-0001">2Fe-2S</keyword>
<evidence type="ECO:0000259" key="8">
    <source>
        <dbReference type="PROSITE" id="PS51296"/>
    </source>
</evidence>
<dbReference type="CDD" id="cd02989">
    <property type="entry name" value="Phd_like_TxnDC9"/>
    <property type="match status" value="1"/>
</dbReference>
<dbReference type="Pfam" id="PF00085">
    <property type="entry name" value="Thioredoxin"/>
    <property type="match status" value="1"/>
</dbReference>
<accession>A0ABN9UPZ0</accession>
<dbReference type="PANTHER" id="PTHR21148">
    <property type="entry name" value="THIOREDOXIN DOMAIN-CONTAINING PROTEIN 9"/>
    <property type="match status" value="1"/>
</dbReference>
<keyword evidence="4" id="KW-0411">Iron-sulfur</keyword>
<organism evidence="9 10">
    <name type="scientific">Prorocentrum cordatum</name>
    <dbReference type="NCBI Taxonomy" id="2364126"/>
    <lineage>
        <taxon>Eukaryota</taxon>
        <taxon>Sar</taxon>
        <taxon>Alveolata</taxon>
        <taxon>Dinophyceae</taxon>
        <taxon>Prorocentrales</taxon>
        <taxon>Prorocentraceae</taxon>
        <taxon>Prorocentrum</taxon>
    </lineage>
</organism>
<keyword evidence="5" id="KW-1015">Disulfide bond</keyword>
<dbReference type="Gene3D" id="1.20.5.700">
    <property type="entry name" value="Single helix bin"/>
    <property type="match status" value="1"/>
</dbReference>
<dbReference type="InterPro" id="IPR005805">
    <property type="entry name" value="Rieske_Fe-S_prot_C"/>
</dbReference>
<keyword evidence="10" id="KW-1185">Reference proteome</keyword>
<sequence>MVRDSRAAAFAALALVAGVWAASTAFVAPGPRASPLAGRVQSAVVLQSGSGEYTGFVPDMQRRVLMNLIVVAVCAVPALVVLGGQVCPTPLNGKRGPADFFPKLGGGGGGASPVGDINGAAVPLKKWVAGHKDNDRELVQGLKGDAYYLISTPDGIKDFAINATCTHLGCVVPWVRSANKFCCPCHGSQYDENGKVVRGPAPLSLALAHTSVLEDGNIAVSPWPEQKAMEEGQQKNVADALAEVVVAAAAEREADLDAEIARLDNLKEDDLEELRRKRLEQMKKSHFDRRSKLAVGHGEYTLIDEKDFFTVAKQSEYIVCHFWRPSTWRCEVMDKHLRQLCQKHWGTRFVKVDAEKSQFLSERLHIWCLPSLVLCKQGKTDHTIVGFSEFQRGDEATTEDVEQLLGKWGVIALED</sequence>
<dbReference type="NCBIfam" id="NF010001">
    <property type="entry name" value="PRK13474.1"/>
    <property type="match status" value="1"/>
</dbReference>
<evidence type="ECO:0000313" key="10">
    <source>
        <dbReference type="Proteomes" id="UP001189429"/>
    </source>
</evidence>
<proteinExistence type="predicted"/>
<keyword evidence="7" id="KW-0732">Signal</keyword>
<dbReference type="Gene3D" id="3.40.30.10">
    <property type="entry name" value="Glutaredoxin"/>
    <property type="match status" value="1"/>
</dbReference>
<dbReference type="InterPro" id="IPR036922">
    <property type="entry name" value="Rieske_2Fe-2S_sf"/>
</dbReference>
<dbReference type="Pfam" id="PF00355">
    <property type="entry name" value="Rieske"/>
    <property type="match status" value="1"/>
</dbReference>
<reference evidence="9" key="1">
    <citation type="submission" date="2023-10" db="EMBL/GenBank/DDBJ databases">
        <authorList>
            <person name="Chen Y."/>
            <person name="Shah S."/>
            <person name="Dougan E. K."/>
            <person name="Thang M."/>
            <person name="Chan C."/>
        </authorList>
    </citation>
    <scope>NUCLEOTIDE SEQUENCE [LARGE SCALE GENOMIC DNA]</scope>
</reference>
<feature type="transmembrane region" description="Helical" evidence="6">
    <location>
        <begin position="64"/>
        <end position="87"/>
    </location>
</feature>
<dbReference type="InterPro" id="IPR017941">
    <property type="entry name" value="Rieske_2Fe-2S"/>
</dbReference>
<evidence type="ECO:0000256" key="4">
    <source>
        <dbReference type="ARBA" id="ARBA00023014"/>
    </source>
</evidence>
<keyword evidence="2" id="KW-0479">Metal-binding</keyword>
<keyword evidence="6" id="KW-0812">Transmembrane</keyword>
<dbReference type="SUPFAM" id="SSF50022">
    <property type="entry name" value="ISP domain"/>
    <property type="match status" value="1"/>
</dbReference>
<evidence type="ECO:0000256" key="5">
    <source>
        <dbReference type="ARBA" id="ARBA00023157"/>
    </source>
</evidence>
<keyword evidence="6" id="KW-0472">Membrane</keyword>
<dbReference type="InterPro" id="IPR013766">
    <property type="entry name" value="Thioredoxin_domain"/>
</dbReference>
<gene>
    <name evidence="9" type="ORF">PCOR1329_LOCUS50392</name>
</gene>
<evidence type="ECO:0000256" key="7">
    <source>
        <dbReference type="SAM" id="SignalP"/>
    </source>
</evidence>
<comment type="caution">
    <text evidence="9">The sequence shown here is derived from an EMBL/GenBank/DDBJ whole genome shotgun (WGS) entry which is preliminary data.</text>
</comment>
<evidence type="ECO:0000256" key="2">
    <source>
        <dbReference type="ARBA" id="ARBA00022723"/>
    </source>
</evidence>
<evidence type="ECO:0000313" key="9">
    <source>
        <dbReference type="EMBL" id="CAK0861836.1"/>
    </source>
</evidence>
<dbReference type="SUPFAM" id="SSF52833">
    <property type="entry name" value="Thioredoxin-like"/>
    <property type="match status" value="1"/>
</dbReference>
<evidence type="ECO:0000256" key="6">
    <source>
        <dbReference type="SAM" id="Phobius"/>
    </source>
</evidence>
<dbReference type="Proteomes" id="UP001189429">
    <property type="component" value="Unassembled WGS sequence"/>
</dbReference>
<dbReference type="PROSITE" id="PS51296">
    <property type="entry name" value="RIESKE"/>
    <property type="match status" value="1"/>
</dbReference>
<dbReference type="PRINTS" id="PR00162">
    <property type="entry name" value="RIESKE"/>
</dbReference>
<feature type="chain" id="PRO_5047082017" description="Rieske domain-containing protein" evidence="7">
    <location>
        <begin position="22"/>
        <end position="415"/>
    </location>
</feature>
<dbReference type="Gene3D" id="2.102.10.10">
    <property type="entry name" value="Rieske [2Fe-2S] iron-sulphur domain"/>
    <property type="match status" value="1"/>
</dbReference>
<keyword evidence="6" id="KW-1133">Transmembrane helix</keyword>
<keyword evidence="3" id="KW-0408">Iron</keyword>
<feature type="signal peptide" evidence="7">
    <location>
        <begin position="1"/>
        <end position="21"/>
    </location>
</feature>
<protein>
    <recommendedName>
        <fullName evidence="8">Rieske domain-containing protein</fullName>
    </recommendedName>
</protein>
<name>A0ABN9UPZ0_9DINO</name>
<evidence type="ECO:0000256" key="1">
    <source>
        <dbReference type="ARBA" id="ARBA00022714"/>
    </source>
</evidence>
<dbReference type="InterPro" id="IPR036249">
    <property type="entry name" value="Thioredoxin-like_sf"/>
</dbReference>